<dbReference type="PATRIC" id="fig|1469144.10.peg.455"/>
<keyword evidence="5" id="KW-1185">Reference proteome</keyword>
<gene>
    <name evidence="4" type="ORF">LI90_367</name>
</gene>
<dbReference type="PROSITE" id="PS50043">
    <property type="entry name" value="HTH_LUXR_2"/>
    <property type="match status" value="1"/>
</dbReference>
<dbReference type="RefSeq" id="WP_066883608.1">
    <property type="nucleotide sequence ID" value="NZ_LAXD01000001.1"/>
</dbReference>
<dbReference type="InterPro" id="IPR000792">
    <property type="entry name" value="Tscrpt_reg_LuxR_C"/>
</dbReference>
<dbReference type="SUPFAM" id="SSF46894">
    <property type="entry name" value="C-terminal effector domain of the bipartite response regulators"/>
    <property type="match status" value="1"/>
</dbReference>
<evidence type="ECO:0000313" key="5">
    <source>
        <dbReference type="Proteomes" id="UP000070188"/>
    </source>
</evidence>
<dbReference type="InterPro" id="IPR039420">
    <property type="entry name" value="WalR-like"/>
</dbReference>
<dbReference type="CDD" id="cd06170">
    <property type="entry name" value="LuxR_C_like"/>
    <property type="match status" value="1"/>
</dbReference>
<evidence type="ECO:0000259" key="3">
    <source>
        <dbReference type="PROSITE" id="PS50043"/>
    </source>
</evidence>
<dbReference type="SMART" id="SM00421">
    <property type="entry name" value="HTH_LUXR"/>
    <property type="match status" value="1"/>
</dbReference>
<dbReference type="InterPro" id="IPR016032">
    <property type="entry name" value="Sig_transdc_resp-reg_C-effctor"/>
</dbReference>
<proteinExistence type="predicted"/>
<feature type="compositionally biased region" description="Basic and acidic residues" evidence="2">
    <location>
        <begin position="75"/>
        <end position="95"/>
    </location>
</feature>
<dbReference type="AlphaFoldDB" id="A0A132MLN2"/>
<feature type="domain" description="HTH luxR-type" evidence="3">
    <location>
        <begin position="10"/>
        <end position="75"/>
    </location>
</feature>
<dbReference type="GO" id="GO:0003677">
    <property type="term" value="F:DNA binding"/>
    <property type="evidence" value="ECO:0007669"/>
    <property type="project" value="UniProtKB-KW"/>
</dbReference>
<feature type="region of interest" description="Disordered" evidence="2">
    <location>
        <begin position="74"/>
        <end position="109"/>
    </location>
</feature>
<dbReference type="Gene3D" id="1.10.10.10">
    <property type="entry name" value="Winged helix-like DNA-binding domain superfamily/Winged helix DNA-binding domain"/>
    <property type="match status" value="1"/>
</dbReference>
<evidence type="ECO:0000256" key="2">
    <source>
        <dbReference type="SAM" id="MobiDB-lite"/>
    </source>
</evidence>
<dbReference type="GO" id="GO:0006355">
    <property type="term" value="P:regulation of DNA-templated transcription"/>
    <property type="evidence" value="ECO:0007669"/>
    <property type="project" value="InterPro"/>
</dbReference>
<dbReference type="PANTHER" id="PTHR43214">
    <property type="entry name" value="TWO-COMPONENT RESPONSE REGULATOR"/>
    <property type="match status" value="1"/>
</dbReference>
<dbReference type="Proteomes" id="UP000070188">
    <property type="component" value="Unassembled WGS sequence"/>
</dbReference>
<name>A0A132MLN2_9ACTN</name>
<evidence type="ECO:0000256" key="1">
    <source>
        <dbReference type="ARBA" id="ARBA00023125"/>
    </source>
</evidence>
<dbReference type="OrthoDB" id="4338628at2"/>
<protein>
    <recommendedName>
        <fullName evidence="3">HTH luxR-type domain-containing protein</fullName>
    </recommendedName>
</protein>
<accession>A0A132MLN2</accession>
<dbReference type="EMBL" id="LAXD01000001">
    <property type="protein sequence ID" value="KWW98738.1"/>
    <property type="molecule type" value="Genomic_DNA"/>
</dbReference>
<reference evidence="5" key="1">
    <citation type="submission" date="2015-04" db="EMBL/GenBank/DDBJ databases">
        <title>Physiological reanalysis, assessment of diazotrophy, and genome sequences of multiple isolates of Streptomyces thermoautotrophicus.</title>
        <authorList>
            <person name="MacKellar D.C."/>
            <person name="Lieber L."/>
            <person name="Norman J."/>
            <person name="Bolger A."/>
            <person name="Tobin C."/>
            <person name="Murray J.W."/>
            <person name="Chang R."/>
            <person name="Ford T."/>
            <person name="Nguyen P.Q."/>
            <person name="Woodward J."/>
            <person name="Permingeat H."/>
            <person name="Joshi N.S."/>
            <person name="Silver P.A."/>
            <person name="Usadel B."/>
            <person name="Rutherford A.W."/>
            <person name="Friesen M."/>
            <person name="Prell J."/>
        </authorList>
    </citation>
    <scope>NUCLEOTIDE SEQUENCE [LARGE SCALE GENOMIC DNA]</scope>
    <source>
        <strain evidence="5">H1</strain>
    </source>
</reference>
<dbReference type="Pfam" id="PF00196">
    <property type="entry name" value="GerE"/>
    <property type="match status" value="1"/>
</dbReference>
<keyword evidence="1" id="KW-0238">DNA-binding</keyword>
<organism evidence="4 5">
    <name type="scientific">Carbonactinospora thermoautotrophica</name>
    <dbReference type="NCBI Taxonomy" id="1469144"/>
    <lineage>
        <taxon>Bacteria</taxon>
        <taxon>Bacillati</taxon>
        <taxon>Actinomycetota</taxon>
        <taxon>Actinomycetes</taxon>
        <taxon>Kitasatosporales</taxon>
        <taxon>Carbonactinosporaceae</taxon>
        <taxon>Carbonactinospora</taxon>
    </lineage>
</organism>
<feature type="compositionally biased region" description="Low complexity" evidence="2">
    <location>
        <begin position="100"/>
        <end position="109"/>
    </location>
</feature>
<dbReference type="STRING" id="1469144.LI90_367"/>
<dbReference type="InterPro" id="IPR036388">
    <property type="entry name" value="WH-like_DNA-bd_sf"/>
</dbReference>
<evidence type="ECO:0000313" key="4">
    <source>
        <dbReference type="EMBL" id="KWW98738.1"/>
    </source>
</evidence>
<comment type="caution">
    <text evidence="4">The sequence shown here is derived from an EMBL/GenBank/DDBJ whole genome shotgun (WGS) entry which is preliminary data.</text>
</comment>
<sequence length="109" mass="12160">MTATTTGQEPRAASPELSPLHTWLLRAAARGETIDAIARRTGLSHRSITRHFSRIYRTLGARNRAHAVALAYRHGHLDPADHEPNTPPPRPDRTSRATRTRGLPTRTTR</sequence>